<dbReference type="AlphaFoldDB" id="Q5WRZ9"/>
<dbReference type="Pfam" id="PF00899">
    <property type="entry name" value="ThiF"/>
    <property type="match status" value="1"/>
</dbReference>
<proteinExistence type="inferred from homology"/>
<keyword evidence="3" id="KW-0614">Plasmid</keyword>
<comment type="similarity">
    <text evidence="1">Belongs to the HesA/MoeB/ThiF family.</text>
</comment>
<accession>Q5WRZ9</accession>
<dbReference type="InterPro" id="IPR035985">
    <property type="entry name" value="Ubiquitin-activating_enz"/>
</dbReference>
<dbReference type="EMBL" id="CR628339">
    <property type="protein sequence ID" value="CAH17327.1"/>
    <property type="molecule type" value="Genomic_DNA"/>
</dbReference>
<dbReference type="Proteomes" id="UP000002517">
    <property type="component" value="Plasmid pLPL"/>
</dbReference>
<dbReference type="Pfam" id="PF00581">
    <property type="entry name" value="Rhodanese"/>
    <property type="match status" value="1"/>
</dbReference>
<dbReference type="GO" id="GO:0005737">
    <property type="term" value="C:cytoplasm"/>
    <property type="evidence" value="ECO:0007669"/>
    <property type="project" value="TreeGrafter"/>
</dbReference>
<dbReference type="KEGG" id="lpf:plpl0008"/>
<protein>
    <recommendedName>
        <fullName evidence="2">Rhodanese domain-containing protein</fullName>
    </recommendedName>
</protein>
<dbReference type="SUPFAM" id="SSF69572">
    <property type="entry name" value="Activating enzymes of the ubiquitin-like proteins"/>
    <property type="match status" value="1"/>
</dbReference>
<dbReference type="InterPro" id="IPR000594">
    <property type="entry name" value="ThiF_NAD_FAD-bd"/>
</dbReference>
<evidence type="ECO:0000313" key="4">
    <source>
        <dbReference type="Proteomes" id="UP000002517"/>
    </source>
</evidence>
<dbReference type="InterPro" id="IPR036873">
    <property type="entry name" value="Rhodanese-like_dom_sf"/>
</dbReference>
<dbReference type="PANTHER" id="PTHR10953:SF102">
    <property type="entry name" value="ADENYLYLTRANSFERASE AND SULFURTRANSFERASE MOCS3"/>
    <property type="match status" value="1"/>
</dbReference>
<dbReference type="GO" id="GO:0004792">
    <property type="term" value="F:thiosulfate-cyanide sulfurtransferase activity"/>
    <property type="evidence" value="ECO:0007669"/>
    <property type="project" value="TreeGrafter"/>
</dbReference>
<dbReference type="GO" id="GO:0016779">
    <property type="term" value="F:nucleotidyltransferase activity"/>
    <property type="evidence" value="ECO:0007669"/>
    <property type="project" value="TreeGrafter"/>
</dbReference>
<evidence type="ECO:0000313" key="3">
    <source>
        <dbReference type="EMBL" id="CAH17327.1"/>
    </source>
</evidence>
<dbReference type="CDD" id="cd00757">
    <property type="entry name" value="ThiF_MoeB_HesA_family"/>
    <property type="match status" value="1"/>
</dbReference>
<feature type="domain" description="Rhodanese" evidence="2">
    <location>
        <begin position="262"/>
        <end position="337"/>
    </location>
</feature>
<evidence type="ECO:0000256" key="1">
    <source>
        <dbReference type="ARBA" id="ARBA00009919"/>
    </source>
</evidence>
<organism evidence="3 4">
    <name type="scientific">Legionella pneumophila (strain Lens)</name>
    <dbReference type="NCBI Taxonomy" id="297245"/>
    <lineage>
        <taxon>Bacteria</taxon>
        <taxon>Pseudomonadati</taxon>
        <taxon>Pseudomonadota</taxon>
        <taxon>Gammaproteobacteria</taxon>
        <taxon>Legionellales</taxon>
        <taxon>Legionellaceae</taxon>
        <taxon>Legionella</taxon>
    </lineage>
</organism>
<dbReference type="Gene3D" id="3.40.250.10">
    <property type="entry name" value="Rhodanese-like domain"/>
    <property type="match status" value="1"/>
</dbReference>
<gene>
    <name evidence="3" type="ordered locus">plpl0008</name>
</gene>
<geneLocation type="plasmid" evidence="3 4">
    <name>pLPL</name>
</geneLocation>
<name>Q5WRZ9_LEGPL</name>
<dbReference type="PANTHER" id="PTHR10953">
    <property type="entry name" value="UBIQUITIN-ACTIVATING ENZYME E1"/>
    <property type="match status" value="1"/>
</dbReference>
<evidence type="ECO:0000259" key="2">
    <source>
        <dbReference type="PROSITE" id="PS50206"/>
    </source>
</evidence>
<dbReference type="HOGENOM" id="CLU_013325_1_0_6"/>
<sequence length="340" mass="38001">MERYKRQIAVIGEQSQKILSNARIMIVGLGGIGCPVAQYLAAAGVGKLILVDNDKVDLSNLHRQILFNEADVGDYKAEKAKVALSQVNCNIVLEAYTNKFDVDFGYSSVSDVDLIIDGTDNFETRYLINDICVLQEKVFISCSIFVNVIQLVLFDTKHCCYRCLYPNPPPTGAIPNCSEAGVLGTVTGIAGTMAANLALNYLLKVEDGEAPQVRIVDAKNFSISSLTIKQNNECIACKQKKINFDYLQTSSADYGISIEDLDRNKHFLVDIRQKEEREIIKLDDDLFFPIKDNNNYAFFLSYKDKKLVFYCASGYRSKLFASELRTLGVDAYYLKTSLSK</sequence>
<dbReference type="InterPro" id="IPR001763">
    <property type="entry name" value="Rhodanese-like_dom"/>
</dbReference>
<dbReference type="GO" id="GO:0008641">
    <property type="term" value="F:ubiquitin-like modifier activating enzyme activity"/>
    <property type="evidence" value="ECO:0007669"/>
    <property type="project" value="InterPro"/>
</dbReference>
<dbReference type="RefSeq" id="WP_011212599.1">
    <property type="nucleotide sequence ID" value="NC_006366.1"/>
</dbReference>
<dbReference type="InterPro" id="IPR045886">
    <property type="entry name" value="ThiF/MoeB/HesA"/>
</dbReference>
<dbReference type="PROSITE" id="PS51257">
    <property type="entry name" value="PROKAR_LIPOPROTEIN"/>
    <property type="match status" value="1"/>
</dbReference>
<dbReference type="FunFam" id="3.40.50.720:FF:000080">
    <property type="entry name" value="Thiazole biosynthesis adenylyltransferase ThiF"/>
    <property type="match status" value="1"/>
</dbReference>
<dbReference type="CDD" id="cd00158">
    <property type="entry name" value="RHOD"/>
    <property type="match status" value="1"/>
</dbReference>
<dbReference type="PROSITE" id="PS50206">
    <property type="entry name" value="RHODANESE_3"/>
    <property type="match status" value="1"/>
</dbReference>
<reference evidence="3 4" key="1">
    <citation type="journal article" date="2004" name="Nat. Genet.">
        <title>Evidence in the Legionella pneumophila genome for exploitation of host cell functions and high genome plasticity.</title>
        <authorList>
            <person name="Cazalet C."/>
            <person name="Rusniok C."/>
            <person name="Bruggemann H."/>
            <person name="Zidane N."/>
            <person name="Magnier A."/>
            <person name="Ma L."/>
            <person name="Tichit M."/>
            <person name="Jarraud S."/>
            <person name="Bouchier C."/>
            <person name="Vandenesch F."/>
            <person name="Kunst F."/>
            <person name="Etienne J."/>
            <person name="Glaser P."/>
            <person name="Buchrieser C."/>
        </authorList>
    </citation>
    <scope>NUCLEOTIDE SEQUENCE [LARGE SCALE GENOMIC DNA]</scope>
    <source>
        <strain evidence="3 4">Lens</strain>
        <plasmid evidence="4">Plasmid pLPL</plasmid>
    </source>
</reference>
<dbReference type="Gene3D" id="3.40.50.720">
    <property type="entry name" value="NAD(P)-binding Rossmann-like Domain"/>
    <property type="match status" value="1"/>
</dbReference>